<keyword evidence="3" id="KW-1185">Reference proteome</keyword>
<comment type="caution">
    <text evidence="2">The sequence shown here is derived from an EMBL/GenBank/DDBJ whole genome shotgun (WGS) entry which is preliminary data.</text>
</comment>
<feature type="transmembrane region" description="Helical" evidence="1">
    <location>
        <begin position="190"/>
        <end position="212"/>
    </location>
</feature>
<organism evidence="2 3">
    <name type="scientific">Stenotrophomonas panacihumi</name>
    <dbReference type="NCBI Taxonomy" id="676599"/>
    <lineage>
        <taxon>Bacteria</taxon>
        <taxon>Pseudomonadati</taxon>
        <taxon>Pseudomonadota</taxon>
        <taxon>Gammaproteobacteria</taxon>
        <taxon>Lysobacterales</taxon>
        <taxon>Lysobacteraceae</taxon>
        <taxon>Stenotrophomonas</taxon>
    </lineage>
</organism>
<dbReference type="OrthoDB" id="1491387at2"/>
<evidence type="ECO:0000313" key="3">
    <source>
        <dbReference type="Proteomes" id="UP000051802"/>
    </source>
</evidence>
<name>A0A0R0AJA9_9GAMM</name>
<dbReference type="EMBL" id="LLXU01000064">
    <property type="protein sequence ID" value="KRG45264.1"/>
    <property type="molecule type" value="Genomic_DNA"/>
</dbReference>
<reference evidence="2 3" key="1">
    <citation type="submission" date="2015-10" db="EMBL/GenBank/DDBJ databases">
        <title>Genome sequencing and analysis of members of genus Stenotrophomonas.</title>
        <authorList>
            <person name="Patil P.P."/>
            <person name="Midha S."/>
            <person name="Patil P.B."/>
        </authorList>
    </citation>
    <scope>NUCLEOTIDE SEQUENCE [LARGE SCALE GENOMIC DNA]</scope>
    <source>
        <strain evidence="2 3">JCM 16536</strain>
    </source>
</reference>
<dbReference type="AlphaFoldDB" id="A0A0R0AJA9"/>
<evidence type="ECO:0000313" key="2">
    <source>
        <dbReference type="EMBL" id="KRG45264.1"/>
    </source>
</evidence>
<feature type="transmembrane region" description="Helical" evidence="1">
    <location>
        <begin position="72"/>
        <end position="97"/>
    </location>
</feature>
<feature type="transmembrane region" description="Helical" evidence="1">
    <location>
        <begin position="151"/>
        <end position="184"/>
    </location>
</feature>
<accession>A0A0R0AJA9</accession>
<gene>
    <name evidence="2" type="ORF">ARC20_07685</name>
</gene>
<proteinExistence type="predicted"/>
<dbReference type="Proteomes" id="UP000051802">
    <property type="component" value="Unassembled WGS sequence"/>
</dbReference>
<keyword evidence="1" id="KW-1133">Transmembrane helix</keyword>
<keyword evidence="1" id="KW-0812">Transmembrane</keyword>
<keyword evidence="1" id="KW-0472">Membrane</keyword>
<dbReference type="STRING" id="676599.ARC20_07685"/>
<feature type="transmembrane region" description="Helical" evidence="1">
    <location>
        <begin position="35"/>
        <end position="52"/>
    </location>
</feature>
<feature type="transmembrane region" description="Helical" evidence="1">
    <location>
        <begin position="270"/>
        <end position="293"/>
    </location>
</feature>
<protein>
    <submittedName>
        <fullName evidence="2">Uncharacterized protein</fullName>
    </submittedName>
</protein>
<sequence length="458" mass="50231">MNQIENVGGAGAAPGAPPLGRRIAFERLRERSDELELLISGLFAFALLTLPTRLLEGWVGNEIHADGVLWYAMQFGCMLAIGLSYALGIAFVIHLAIRGYWVGLVGLKAGFPGGIQWDRLPSLGPVSRTFYRMMVGDLGEVIDRVDRTASVLFVSAVMVAVGILWTGLFGVVLVIPSLLISLLFHNRELATIVSFAVLNGLVIVLTMALAVLDKLVARREAQGRSAPALQRATLAMLRVLTPLLPLRLIAPVQLTLQSNLGRRGYTVVYYLVPMVALVLGAAHIVGSFGFSLLNRYEVITSEAVDHGMASAHYESLRGADDAVLRYPMIPSDRIEARQLRLFIPNRVRLDNPLAREACPRLDDGRNTAQGAAAAKLATQCMASIWTVTLDGVPVRVDGFLPAERRDLGMRGMMGYIDLRDRAPGRHDLRLVWNAKSEETGPQRPREYLIPFWYDPDGT</sequence>
<evidence type="ECO:0000256" key="1">
    <source>
        <dbReference type="SAM" id="Phobius"/>
    </source>
</evidence>
<dbReference type="RefSeq" id="WP_057645988.1">
    <property type="nucleotide sequence ID" value="NZ_LLXU01000064.1"/>
</dbReference>